<dbReference type="PANTHER" id="PTHR23355:SF37">
    <property type="entry name" value="EXORIBONUCLEASE 2"/>
    <property type="match status" value="1"/>
</dbReference>
<keyword evidence="3" id="KW-1185">Reference proteome</keyword>
<evidence type="ECO:0000313" key="3">
    <source>
        <dbReference type="Proteomes" id="UP000664332"/>
    </source>
</evidence>
<dbReference type="RefSeq" id="WP_207117446.1">
    <property type="nucleotide sequence ID" value="NZ_JAFLEQ010000001.1"/>
</dbReference>
<gene>
    <name evidence="2" type="ORF">JZY06_00045</name>
</gene>
<dbReference type="GO" id="GO:0005829">
    <property type="term" value="C:cytosol"/>
    <property type="evidence" value="ECO:0007669"/>
    <property type="project" value="TreeGrafter"/>
</dbReference>
<sequence>MKLYAAPLDFSPIAREMGIDRGIPDQVAAEAAAAVDRYAADRVSMTDIDFVTIDPAGSMDLDQAVDLSARPGGGFRVRYAIADVAAFVAPGGALEQFSIARGRTLYFPDYPARLHPAVLSEGEASLLPRQLRPAVVWTIDLDDRAEVVDVQVVRATVMSRARYDYTQIEKMITTGTLPEPVELLPEIGRLRAATSERAGALSLDLPDQRVVRNADGTFGLVIEPRLASMACNAEISLLTGQVAGRMMAAAGTGILRTLPPAQDTDLDEFIAFAKLMGFTPETQADDPAGLGRFLRSLGTGARDMAVMRQARTLLRGAGYTHLSADNPATPDDIHAGVGGYYAHVTAPLRRLVDRFATECCLAIAGNRPVPEWVESKLDTVAQAMDSTAAVAGRVERACLNLAEATVLAPWVGHNFTAAVLAVDTTRGSADVFVDSPPVSATCHGTPPAGSWATVTLTTADTATRRTEFAWPAD</sequence>
<organism evidence="2 3">
    <name type="scientific">Corynebacterium mendelii</name>
    <dbReference type="NCBI Taxonomy" id="2765362"/>
    <lineage>
        <taxon>Bacteria</taxon>
        <taxon>Bacillati</taxon>
        <taxon>Actinomycetota</taxon>
        <taxon>Actinomycetes</taxon>
        <taxon>Mycobacteriales</taxon>
        <taxon>Corynebacteriaceae</taxon>
        <taxon>Corynebacterium</taxon>
    </lineage>
</organism>
<name>A0A939IWW0_9CORY</name>
<dbReference type="Proteomes" id="UP000664332">
    <property type="component" value="Unassembled WGS sequence"/>
</dbReference>
<evidence type="ECO:0000259" key="1">
    <source>
        <dbReference type="SMART" id="SM00955"/>
    </source>
</evidence>
<dbReference type="GO" id="GO:0004540">
    <property type="term" value="F:RNA nuclease activity"/>
    <property type="evidence" value="ECO:0007669"/>
    <property type="project" value="InterPro"/>
</dbReference>
<proteinExistence type="predicted"/>
<dbReference type="Pfam" id="PF18614">
    <property type="entry name" value="RNase_II_C_S1"/>
    <property type="match status" value="1"/>
</dbReference>
<dbReference type="InterPro" id="IPR040596">
    <property type="entry name" value="RNase_II_C_S1"/>
</dbReference>
<reference evidence="2" key="1">
    <citation type="submission" date="2021-03" db="EMBL/GenBank/DDBJ databases">
        <authorList>
            <person name="Sun Q."/>
        </authorList>
    </citation>
    <scope>NUCLEOTIDE SEQUENCE</scope>
    <source>
        <strain evidence="2">CCM 8862</strain>
    </source>
</reference>
<dbReference type="SUPFAM" id="SSF50249">
    <property type="entry name" value="Nucleic acid-binding proteins"/>
    <property type="match status" value="1"/>
</dbReference>
<dbReference type="AlphaFoldDB" id="A0A939IWW0"/>
<dbReference type="InterPro" id="IPR050180">
    <property type="entry name" value="RNR_Ribonuclease"/>
</dbReference>
<dbReference type="GO" id="GO:0003723">
    <property type="term" value="F:RNA binding"/>
    <property type="evidence" value="ECO:0007669"/>
    <property type="project" value="InterPro"/>
</dbReference>
<protein>
    <submittedName>
        <fullName evidence="2">RNB domain-containing ribonuclease</fullName>
    </submittedName>
</protein>
<dbReference type="InterPro" id="IPR001900">
    <property type="entry name" value="RNase_II/R"/>
</dbReference>
<dbReference type="SMART" id="SM00955">
    <property type="entry name" value="RNB"/>
    <property type="match status" value="1"/>
</dbReference>
<comment type="caution">
    <text evidence="2">The sequence shown here is derived from an EMBL/GenBank/DDBJ whole genome shotgun (WGS) entry which is preliminary data.</text>
</comment>
<dbReference type="EMBL" id="JAFLEQ010000001">
    <property type="protein sequence ID" value="MBN9643027.1"/>
    <property type="molecule type" value="Genomic_DNA"/>
</dbReference>
<dbReference type="GO" id="GO:0006402">
    <property type="term" value="P:mRNA catabolic process"/>
    <property type="evidence" value="ECO:0007669"/>
    <property type="project" value="TreeGrafter"/>
</dbReference>
<dbReference type="InterPro" id="IPR012340">
    <property type="entry name" value="NA-bd_OB-fold"/>
</dbReference>
<dbReference type="Pfam" id="PF00773">
    <property type="entry name" value="RNB"/>
    <property type="match status" value="1"/>
</dbReference>
<evidence type="ECO:0000313" key="2">
    <source>
        <dbReference type="EMBL" id="MBN9643027.1"/>
    </source>
</evidence>
<feature type="domain" description="RNB" evidence="1">
    <location>
        <begin position="42"/>
        <end position="366"/>
    </location>
</feature>
<accession>A0A939IWW0</accession>
<dbReference type="PANTHER" id="PTHR23355">
    <property type="entry name" value="RIBONUCLEASE"/>
    <property type="match status" value="1"/>
</dbReference>